<organism evidence="9 10">
    <name type="scientific">Talaromyces islandicus</name>
    <name type="common">Penicillium islandicum</name>
    <dbReference type="NCBI Taxonomy" id="28573"/>
    <lineage>
        <taxon>Eukaryota</taxon>
        <taxon>Fungi</taxon>
        <taxon>Dikarya</taxon>
        <taxon>Ascomycota</taxon>
        <taxon>Pezizomycotina</taxon>
        <taxon>Eurotiomycetes</taxon>
        <taxon>Eurotiomycetidae</taxon>
        <taxon>Eurotiales</taxon>
        <taxon>Trichocomaceae</taxon>
        <taxon>Talaromyces</taxon>
        <taxon>Talaromyces sect. Islandici</taxon>
    </lineage>
</organism>
<dbReference type="Gene3D" id="3.40.50.200">
    <property type="entry name" value="Peptidase S8/S53 domain"/>
    <property type="match status" value="1"/>
</dbReference>
<evidence type="ECO:0000313" key="10">
    <source>
        <dbReference type="Proteomes" id="UP000054383"/>
    </source>
</evidence>
<evidence type="ECO:0000256" key="6">
    <source>
        <dbReference type="PROSITE-ProRule" id="PRU01240"/>
    </source>
</evidence>
<feature type="domain" description="Peptidase S8/S53" evidence="8">
    <location>
        <begin position="656"/>
        <end position="873"/>
    </location>
</feature>
<dbReference type="AlphaFoldDB" id="A0A0U1LK82"/>
<keyword evidence="1 6" id="KW-0645">Protease</keyword>
<dbReference type="GO" id="GO:0016301">
    <property type="term" value="F:kinase activity"/>
    <property type="evidence" value="ECO:0007669"/>
    <property type="project" value="UniProtKB-KW"/>
</dbReference>
<dbReference type="STRING" id="28573.A0A0U1LK82"/>
<dbReference type="PRINTS" id="PR00723">
    <property type="entry name" value="SUBTILISIN"/>
</dbReference>
<feature type="region of interest" description="Disordered" evidence="7">
    <location>
        <begin position="1"/>
        <end position="27"/>
    </location>
</feature>
<dbReference type="InterPro" id="IPR000209">
    <property type="entry name" value="Peptidase_S8/S53_dom"/>
</dbReference>
<feature type="active site" description="Charge relay system" evidence="6">
    <location>
        <position position="664"/>
    </location>
</feature>
<feature type="active site" description="Charge relay system" evidence="6">
    <location>
        <position position="704"/>
    </location>
</feature>
<accession>A0A0U1LK82</accession>
<dbReference type="PROSITE" id="PS51892">
    <property type="entry name" value="SUBTILASE"/>
    <property type="match status" value="1"/>
</dbReference>
<keyword evidence="5" id="KW-0865">Zymogen</keyword>
<keyword evidence="3 6" id="KW-0378">Hydrolase</keyword>
<dbReference type="InterPro" id="IPR015500">
    <property type="entry name" value="Peptidase_S8_subtilisin-rel"/>
</dbReference>
<evidence type="ECO:0000256" key="2">
    <source>
        <dbReference type="ARBA" id="ARBA00022729"/>
    </source>
</evidence>
<reference evidence="9 10" key="1">
    <citation type="submission" date="2015-04" db="EMBL/GenBank/DDBJ databases">
        <authorList>
            <person name="Syromyatnikov M.Y."/>
            <person name="Popov V.N."/>
        </authorList>
    </citation>
    <scope>NUCLEOTIDE SEQUENCE [LARGE SCALE GENOMIC DNA]</scope>
    <source>
        <strain evidence="9">WF-38-12</strain>
    </source>
</reference>
<dbReference type="Proteomes" id="UP000054383">
    <property type="component" value="Unassembled WGS sequence"/>
</dbReference>
<dbReference type="OrthoDB" id="5386278at2759"/>
<evidence type="ECO:0000313" key="9">
    <source>
        <dbReference type="EMBL" id="CRG83434.1"/>
    </source>
</evidence>
<keyword evidence="10" id="KW-1185">Reference proteome</keyword>
<dbReference type="GO" id="GO:0004252">
    <property type="term" value="F:serine-type endopeptidase activity"/>
    <property type="evidence" value="ECO:0007669"/>
    <property type="project" value="UniProtKB-UniRule"/>
</dbReference>
<dbReference type="GO" id="GO:0006508">
    <property type="term" value="P:proteolysis"/>
    <property type="evidence" value="ECO:0007669"/>
    <property type="project" value="UniProtKB-KW"/>
</dbReference>
<gene>
    <name evidence="9" type="ORF">PISL3812_00785</name>
</gene>
<keyword evidence="4 6" id="KW-0720">Serine protease</keyword>
<evidence type="ECO:0000256" key="7">
    <source>
        <dbReference type="SAM" id="MobiDB-lite"/>
    </source>
</evidence>
<evidence type="ECO:0000256" key="1">
    <source>
        <dbReference type="ARBA" id="ARBA00022670"/>
    </source>
</evidence>
<name>A0A0U1LK82_TALIS</name>
<dbReference type="OMA" id="AHGTQMA"/>
<evidence type="ECO:0000259" key="8">
    <source>
        <dbReference type="Pfam" id="PF00082"/>
    </source>
</evidence>
<keyword evidence="2" id="KW-0732">Signal</keyword>
<keyword evidence="9" id="KW-0418">Kinase</keyword>
<protein>
    <submittedName>
        <fullName evidence="9">Serine/threonine-protein kinase smg-1</fullName>
    </submittedName>
</protein>
<proteinExistence type="inferred from homology"/>
<keyword evidence="9" id="KW-0808">Transferase</keyword>
<evidence type="ECO:0000256" key="3">
    <source>
        <dbReference type="ARBA" id="ARBA00022801"/>
    </source>
</evidence>
<dbReference type="InterPro" id="IPR036852">
    <property type="entry name" value="Peptidase_S8/S53_dom_sf"/>
</dbReference>
<sequence>MMSHKSSLKDPSVFGNKPKASPPLSPAQATKELVEKAKKISNWDATSTTADLKDFILTTLAFGKKGDRVVLVLIQEERTSKETWDKSLWASETALDLLGWLLENFRDAFDKKPDNKGQKESDISNRRAMHFAIDQKNYGFLVCFFSLPIDKLDKVKSIFECEEKERKNVVHLALETGVPFASSFIAVCSATALTKVDVDGYTPIHRGMRREDKAEMWVPSPPPSSKQSNNSIVIRREFVGRDILAALKERQDALGILPKVLTAVAQTGSLYEDLAAMKGVHRDTDPVLEELKGLIFQHLKSIQDATTALYGNSMEAKELCLDMSDFNRSSHDFEKFVDRLITMKPRNIKVDTDDDDTADSLTGMVSFEDTLFFVQLPDLNHVKQPCYQETIRKLFCWLADDQGVKTIKRLYIPDSSLIPLSDAFIARYVLDQFQIEAMDWRRLDLNLDVFTQGCPGSLEDAEQAPVTSWDTRKHIKELTLYSSGNWSVLYHWISEEGLAKLPELEKVVIEIVHLNPANQRGVHDENIRKYHRSMVAKYKNDLYTMHKEQQRYNAPFLNYRYALEIRLDARWDYPRSFQEAEEPTMSVPRFTSLLGPCKSFIEEQISQADGVQSTITARGDKQRNGLGKQDERHGLLDKHEVALKLYELTLLSEPDRRIKVAIIDNGADKIRSPIGPWIDKGISYVSSDRDGNTPRPWWMVADAHGTQMASLINNVNPYCRLYIARVGKGRDIDPKKAAKAIDWAVEQQVDIISMSWATKSNDNELKSAIENAAKSSVGSKRRPTLMFCSTADEGAFAGDVYPVNYTNFVVSVTATDNWGGLTSKADPQKKIDIRIPGEDLEASAPVYLPNAGTSVSGSSVATALAAGIASLALLLLRAYNHVEEDEAFWRFYTRNGIMGVFNRMDASKGALQVQHLFPSHPVDPSTLDAGAMSEKWNIRNFPE</sequence>
<dbReference type="EMBL" id="CVMT01000001">
    <property type="protein sequence ID" value="CRG83434.1"/>
    <property type="molecule type" value="Genomic_DNA"/>
</dbReference>
<comment type="similarity">
    <text evidence="6">Belongs to the peptidase S8 family.</text>
</comment>
<dbReference type="Pfam" id="PF00082">
    <property type="entry name" value="Peptidase_S8"/>
    <property type="match status" value="1"/>
</dbReference>
<feature type="active site" description="Charge relay system" evidence="6">
    <location>
        <position position="859"/>
    </location>
</feature>
<evidence type="ECO:0000256" key="4">
    <source>
        <dbReference type="ARBA" id="ARBA00022825"/>
    </source>
</evidence>
<dbReference type="SUPFAM" id="SSF52743">
    <property type="entry name" value="Subtilisin-like"/>
    <property type="match status" value="1"/>
</dbReference>
<evidence type="ECO:0000256" key="5">
    <source>
        <dbReference type="ARBA" id="ARBA00023145"/>
    </source>
</evidence>